<dbReference type="GO" id="GO:0016301">
    <property type="term" value="F:kinase activity"/>
    <property type="evidence" value="ECO:0007669"/>
    <property type="project" value="UniProtKB-KW"/>
</dbReference>
<name>A0A5E4NJH8_9HEMI</name>
<evidence type="ECO:0000256" key="1">
    <source>
        <dbReference type="PIRSR" id="PIRSR605301-1"/>
    </source>
</evidence>
<dbReference type="OrthoDB" id="8170117at2759"/>
<evidence type="ECO:0000313" key="3">
    <source>
        <dbReference type="EMBL" id="VVC45081.1"/>
    </source>
</evidence>
<sequence>MGKGRKTKDKESLCNDDNKMYLEEAVLEKKLPDIDLRILVEIPNGIDYNEWLASHTISIFDNTNLIYGTVSEFCTISGCPDMVGPSYRTYLWFDEKGKKSRVAAPLYIDYVMTYVQKTINDETIFPTKYANEFPVGFEVVVRKILRLLFHVLAHLYHSHFRELVLLNLHSHLNCVFAHLSVFNHRYQLIELRETEILQDLVIALKILGDNEEPNTNESTNEDGGVINKEPTMSASFADQPINMFHNLSQGPSPTNAETLASQFDNF</sequence>
<keyword evidence="1" id="KW-0479">Metal-binding</keyword>
<dbReference type="PANTHER" id="PTHR22599">
    <property type="entry name" value="MPS ONE BINDER KINASE ACTIVATOR-LIKE MOB"/>
    <property type="match status" value="1"/>
</dbReference>
<feature type="binding site" evidence="1">
    <location>
        <position position="159"/>
    </location>
    <ligand>
        <name>Zn(2+)</name>
        <dbReference type="ChEBI" id="CHEBI:29105"/>
    </ligand>
</feature>
<dbReference type="SMART" id="SM01388">
    <property type="entry name" value="Mob1_phocein"/>
    <property type="match status" value="1"/>
</dbReference>
<feature type="binding site" evidence="1">
    <location>
        <position position="79"/>
    </location>
    <ligand>
        <name>Zn(2+)</name>
        <dbReference type="ChEBI" id="CHEBI:29105"/>
    </ligand>
</feature>
<dbReference type="Pfam" id="PF03637">
    <property type="entry name" value="Mob1_phocein"/>
    <property type="match status" value="1"/>
</dbReference>
<feature type="region of interest" description="Disordered" evidence="2">
    <location>
        <begin position="247"/>
        <end position="266"/>
    </location>
</feature>
<dbReference type="SUPFAM" id="SSF101152">
    <property type="entry name" value="Mob1/phocein"/>
    <property type="match status" value="1"/>
</dbReference>
<dbReference type="Gene3D" id="1.20.140.30">
    <property type="entry name" value="MOB kinase activator"/>
    <property type="match status" value="1"/>
</dbReference>
<dbReference type="EMBL" id="CABPRJ010002394">
    <property type="protein sequence ID" value="VVC45081.1"/>
    <property type="molecule type" value="Genomic_DNA"/>
</dbReference>
<dbReference type="InterPro" id="IPR005301">
    <property type="entry name" value="MOB_kinase_act_fam"/>
</dbReference>
<accession>A0A5E4NJH8</accession>
<dbReference type="AlphaFoldDB" id="A0A5E4NJH8"/>
<keyword evidence="3" id="KW-0808">Transferase</keyword>
<organism evidence="3 4">
    <name type="scientific">Cinara cedri</name>
    <dbReference type="NCBI Taxonomy" id="506608"/>
    <lineage>
        <taxon>Eukaryota</taxon>
        <taxon>Metazoa</taxon>
        <taxon>Ecdysozoa</taxon>
        <taxon>Arthropoda</taxon>
        <taxon>Hexapoda</taxon>
        <taxon>Insecta</taxon>
        <taxon>Pterygota</taxon>
        <taxon>Neoptera</taxon>
        <taxon>Paraneoptera</taxon>
        <taxon>Hemiptera</taxon>
        <taxon>Sternorrhyncha</taxon>
        <taxon>Aphidomorpha</taxon>
        <taxon>Aphidoidea</taxon>
        <taxon>Aphididae</taxon>
        <taxon>Lachninae</taxon>
        <taxon>Cinara</taxon>
    </lineage>
</organism>
<dbReference type="InterPro" id="IPR036703">
    <property type="entry name" value="MOB_kinase_act_sf"/>
</dbReference>
<feature type="binding site" evidence="1">
    <location>
        <position position="74"/>
    </location>
    <ligand>
        <name>Zn(2+)</name>
        <dbReference type="ChEBI" id="CHEBI:29105"/>
    </ligand>
</feature>
<keyword evidence="3" id="KW-0418">Kinase</keyword>
<evidence type="ECO:0000256" key="2">
    <source>
        <dbReference type="SAM" id="MobiDB-lite"/>
    </source>
</evidence>
<keyword evidence="1" id="KW-0862">Zinc</keyword>
<evidence type="ECO:0000313" key="4">
    <source>
        <dbReference type="Proteomes" id="UP000325440"/>
    </source>
</evidence>
<reference evidence="3 4" key="1">
    <citation type="submission" date="2019-08" db="EMBL/GenBank/DDBJ databases">
        <authorList>
            <person name="Alioto T."/>
            <person name="Alioto T."/>
            <person name="Gomez Garrido J."/>
        </authorList>
    </citation>
    <scope>NUCLEOTIDE SEQUENCE [LARGE SCALE GENOMIC DNA]</scope>
</reference>
<proteinExistence type="predicted"/>
<gene>
    <name evidence="3" type="ORF">CINCED_3A013503</name>
</gene>
<protein>
    <submittedName>
        <fullName evidence="3">MOB kinase activator family</fullName>
    </submittedName>
</protein>
<dbReference type="Proteomes" id="UP000325440">
    <property type="component" value="Unassembled WGS sequence"/>
</dbReference>
<keyword evidence="4" id="KW-1185">Reference proteome</keyword>
<feature type="binding site" evidence="1">
    <location>
        <position position="154"/>
    </location>
    <ligand>
        <name>Zn(2+)</name>
        <dbReference type="ChEBI" id="CHEBI:29105"/>
    </ligand>
</feature>